<dbReference type="Proteomes" id="UP000027222">
    <property type="component" value="Unassembled WGS sequence"/>
</dbReference>
<sequence>MDDAWYQLMLSVVDASVTNFAQQEPNGLFNVLTAPATPISLSWKPSSSMDWPKPSERTRETRNEMLSATSTSNTTRHSGPRSQRDVIRRQQALPAADIVLELATTLRPGTCNWEESGCEG</sequence>
<feature type="compositionally biased region" description="Basic and acidic residues" evidence="1">
    <location>
        <begin position="53"/>
        <end position="63"/>
    </location>
</feature>
<dbReference type="EMBL" id="KL142395">
    <property type="protein sequence ID" value="KDR70897.1"/>
    <property type="molecule type" value="Genomic_DNA"/>
</dbReference>
<protein>
    <submittedName>
        <fullName evidence="2">Uncharacterized protein</fullName>
    </submittedName>
</protein>
<reference evidence="3" key="1">
    <citation type="journal article" date="2014" name="Proc. Natl. Acad. Sci. U.S.A.">
        <title>Extensive sampling of basidiomycete genomes demonstrates inadequacy of the white-rot/brown-rot paradigm for wood decay fungi.</title>
        <authorList>
            <person name="Riley R."/>
            <person name="Salamov A.A."/>
            <person name="Brown D.W."/>
            <person name="Nagy L.G."/>
            <person name="Floudas D."/>
            <person name="Held B.W."/>
            <person name="Levasseur A."/>
            <person name="Lombard V."/>
            <person name="Morin E."/>
            <person name="Otillar R."/>
            <person name="Lindquist E.A."/>
            <person name="Sun H."/>
            <person name="LaButti K.M."/>
            <person name="Schmutz J."/>
            <person name="Jabbour D."/>
            <person name="Luo H."/>
            <person name="Baker S.E."/>
            <person name="Pisabarro A.G."/>
            <person name="Walton J.D."/>
            <person name="Blanchette R.A."/>
            <person name="Henrissat B."/>
            <person name="Martin F."/>
            <person name="Cullen D."/>
            <person name="Hibbett D.S."/>
            <person name="Grigoriev I.V."/>
        </authorList>
    </citation>
    <scope>NUCLEOTIDE SEQUENCE [LARGE SCALE GENOMIC DNA]</scope>
    <source>
        <strain evidence="3">CBS 339.88</strain>
    </source>
</reference>
<feature type="compositionally biased region" description="Polar residues" evidence="1">
    <location>
        <begin position="64"/>
        <end position="81"/>
    </location>
</feature>
<evidence type="ECO:0000313" key="3">
    <source>
        <dbReference type="Proteomes" id="UP000027222"/>
    </source>
</evidence>
<organism evidence="2 3">
    <name type="scientific">Galerina marginata (strain CBS 339.88)</name>
    <dbReference type="NCBI Taxonomy" id="685588"/>
    <lineage>
        <taxon>Eukaryota</taxon>
        <taxon>Fungi</taxon>
        <taxon>Dikarya</taxon>
        <taxon>Basidiomycota</taxon>
        <taxon>Agaricomycotina</taxon>
        <taxon>Agaricomycetes</taxon>
        <taxon>Agaricomycetidae</taxon>
        <taxon>Agaricales</taxon>
        <taxon>Agaricineae</taxon>
        <taxon>Strophariaceae</taxon>
        <taxon>Galerina</taxon>
    </lineage>
</organism>
<gene>
    <name evidence="2" type="ORF">GALMADRAFT_144367</name>
</gene>
<feature type="region of interest" description="Disordered" evidence="1">
    <location>
        <begin position="39"/>
        <end position="90"/>
    </location>
</feature>
<dbReference type="AlphaFoldDB" id="A0A067SLK7"/>
<evidence type="ECO:0000256" key="1">
    <source>
        <dbReference type="SAM" id="MobiDB-lite"/>
    </source>
</evidence>
<feature type="compositionally biased region" description="Polar residues" evidence="1">
    <location>
        <begin position="39"/>
        <end position="49"/>
    </location>
</feature>
<proteinExistence type="predicted"/>
<evidence type="ECO:0000313" key="2">
    <source>
        <dbReference type="EMBL" id="KDR70897.1"/>
    </source>
</evidence>
<name>A0A067SLK7_GALM3</name>
<keyword evidence="3" id="KW-1185">Reference proteome</keyword>
<accession>A0A067SLK7</accession>
<dbReference type="HOGENOM" id="CLU_2049866_0_0_1"/>